<feature type="non-terminal residue" evidence="1">
    <location>
        <position position="1"/>
    </location>
</feature>
<name>A0ABN8LWM0_9CNID</name>
<evidence type="ECO:0000313" key="1">
    <source>
        <dbReference type="EMBL" id="CAH3020304.1"/>
    </source>
</evidence>
<organism evidence="1 2">
    <name type="scientific">Porites evermanni</name>
    <dbReference type="NCBI Taxonomy" id="104178"/>
    <lineage>
        <taxon>Eukaryota</taxon>
        <taxon>Metazoa</taxon>
        <taxon>Cnidaria</taxon>
        <taxon>Anthozoa</taxon>
        <taxon>Hexacorallia</taxon>
        <taxon>Scleractinia</taxon>
        <taxon>Fungiina</taxon>
        <taxon>Poritidae</taxon>
        <taxon>Porites</taxon>
    </lineage>
</organism>
<sequence length="137" mass="16139">VVLILAEQKVIPNQECYIKTNGCSIPGDLPFFYKRPFTPACVKHHVCYSCGQNFGWNRSGCDNTFKQDMYILYDKKYGRKKRWISLVASKIKRCKFFADLYYKSVRIFGRFYWPNPSEHCCKSCTKDLGDPFKPLRH</sequence>
<dbReference type="PANTHER" id="PTHR37687:SF1">
    <property type="entry name" value="AGAP006772-PA"/>
    <property type="match status" value="1"/>
</dbReference>
<dbReference type="InterPro" id="IPR036444">
    <property type="entry name" value="PLipase_A2_dom_sf"/>
</dbReference>
<reference evidence="1 2" key="1">
    <citation type="submission" date="2022-05" db="EMBL/GenBank/DDBJ databases">
        <authorList>
            <consortium name="Genoscope - CEA"/>
            <person name="William W."/>
        </authorList>
    </citation>
    <scope>NUCLEOTIDE SEQUENCE [LARGE SCALE GENOMIC DNA]</scope>
</reference>
<proteinExistence type="predicted"/>
<keyword evidence="2" id="KW-1185">Reference proteome</keyword>
<dbReference type="Pfam" id="PF09056">
    <property type="entry name" value="Phospholip_A2_3"/>
    <property type="match status" value="1"/>
</dbReference>
<protein>
    <submittedName>
        <fullName evidence="1">Uncharacterized protein</fullName>
    </submittedName>
</protein>
<evidence type="ECO:0000313" key="2">
    <source>
        <dbReference type="Proteomes" id="UP001159427"/>
    </source>
</evidence>
<dbReference type="InterPro" id="IPR038875">
    <property type="entry name" value="PLA2_conodipine-like"/>
</dbReference>
<comment type="caution">
    <text evidence="1">The sequence shown here is derived from an EMBL/GenBank/DDBJ whole genome shotgun (WGS) entry which is preliminary data.</text>
</comment>
<dbReference type="Proteomes" id="UP001159427">
    <property type="component" value="Unassembled WGS sequence"/>
</dbReference>
<dbReference type="SUPFAM" id="SSF48619">
    <property type="entry name" value="Phospholipase A2, PLA2"/>
    <property type="match status" value="1"/>
</dbReference>
<gene>
    <name evidence="1" type="ORF">PEVE_00006620</name>
</gene>
<dbReference type="Gene3D" id="1.20.90.10">
    <property type="entry name" value="Phospholipase A2 domain"/>
    <property type="match status" value="1"/>
</dbReference>
<accession>A0ABN8LWM0</accession>
<dbReference type="EMBL" id="CALNXI010000143">
    <property type="protein sequence ID" value="CAH3020304.1"/>
    <property type="molecule type" value="Genomic_DNA"/>
</dbReference>
<dbReference type="PANTHER" id="PTHR37687">
    <property type="entry name" value="AGAP006772-PA"/>
    <property type="match status" value="1"/>
</dbReference>
<dbReference type="InterPro" id="IPR015141">
    <property type="entry name" value="PLipase_A2_prok/fun"/>
</dbReference>